<feature type="domain" description="Glycosyltransferase 2-like" evidence="1">
    <location>
        <begin position="10"/>
        <end position="171"/>
    </location>
</feature>
<proteinExistence type="predicted"/>
<dbReference type="Gene3D" id="3.90.550.10">
    <property type="entry name" value="Spore Coat Polysaccharide Biosynthesis Protein SpsA, Chain A"/>
    <property type="match status" value="1"/>
</dbReference>
<gene>
    <name evidence="2" type="ORF">FLP23_00590</name>
</gene>
<dbReference type="InterPro" id="IPR001173">
    <property type="entry name" value="Glyco_trans_2-like"/>
</dbReference>
<dbReference type="InterPro" id="IPR029044">
    <property type="entry name" value="Nucleotide-diphossugar_trans"/>
</dbReference>
<dbReference type="RefSeq" id="WP_149324088.1">
    <property type="nucleotide sequence ID" value="NZ_CP043504.1"/>
</dbReference>
<reference evidence="2 3" key="1">
    <citation type="submission" date="2019-09" db="EMBL/GenBank/DDBJ databases">
        <title>Genome sequencing of strain KACC 19322.</title>
        <authorList>
            <person name="Heo J."/>
            <person name="Kim S.-J."/>
            <person name="Kim J.-S."/>
            <person name="Hong S.-B."/>
            <person name="Kwon S.-W."/>
        </authorList>
    </citation>
    <scope>NUCLEOTIDE SEQUENCE [LARGE SCALE GENOMIC DNA]</scope>
    <source>
        <strain evidence="2 3">KACC 19322</strain>
    </source>
</reference>
<dbReference type="Pfam" id="PF00535">
    <property type="entry name" value="Glycos_transf_2"/>
    <property type="match status" value="1"/>
</dbReference>
<accession>A0A5C1Y5Y8</accession>
<dbReference type="PANTHER" id="PTHR43685">
    <property type="entry name" value="GLYCOSYLTRANSFERASE"/>
    <property type="match status" value="1"/>
</dbReference>
<dbReference type="PANTHER" id="PTHR43685:SF2">
    <property type="entry name" value="GLYCOSYLTRANSFERASE 2-LIKE DOMAIN-CONTAINING PROTEIN"/>
    <property type="match status" value="1"/>
</dbReference>
<keyword evidence="3" id="KW-1185">Reference proteome</keyword>
<dbReference type="AlphaFoldDB" id="A0A5C1Y5Y8"/>
<dbReference type="CDD" id="cd00761">
    <property type="entry name" value="Glyco_tranf_GTA_type"/>
    <property type="match status" value="1"/>
</dbReference>
<dbReference type="KEGG" id="lyk:FLP23_00590"/>
<name>A0A5C1Y5Y8_9MICO</name>
<dbReference type="SUPFAM" id="SSF53448">
    <property type="entry name" value="Nucleotide-diphospho-sugar transferases"/>
    <property type="match status" value="1"/>
</dbReference>
<dbReference type="Proteomes" id="UP000322159">
    <property type="component" value="Chromosome"/>
</dbReference>
<dbReference type="InterPro" id="IPR050834">
    <property type="entry name" value="Glycosyltransf_2"/>
</dbReference>
<dbReference type="OrthoDB" id="153025at2"/>
<dbReference type="GO" id="GO:0016740">
    <property type="term" value="F:transferase activity"/>
    <property type="evidence" value="ECO:0007669"/>
    <property type="project" value="UniProtKB-KW"/>
</dbReference>
<organism evidence="2 3">
    <name type="scientific">Protaetiibacter larvae</name>
    <dbReference type="NCBI Taxonomy" id="2592654"/>
    <lineage>
        <taxon>Bacteria</taxon>
        <taxon>Bacillati</taxon>
        <taxon>Actinomycetota</taxon>
        <taxon>Actinomycetes</taxon>
        <taxon>Micrococcales</taxon>
        <taxon>Microbacteriaceae</taxon>
        <taxon>Protaetiibacter</taxon>
    </lineage>
</organism>
<keyword evidence="2" id="KW-0808">Transferase</keyword>
<dbReference type="EMBL" id="CP043504">
    <property type="protein sequence ID" value="QEO08655.1"/>
    <property type="molecule type" value="Genomic_DNA"/>
</dbReference>
<evidence type="ECO:0000313" key="3">
    <source>
        <dbReference type="Proteomes" id="UP000322159"/>
    </source>
</evidence>
<sequence length="332" mass="37063">MNASITPQVSVVIPLYQGEQHIRGALESVAAQDLAPWEVIVVDDGSRDNGPAIARSVVAPFPITVVPRTNGGQGAARNTGFERASGDFVALLDQDDRWYPDHLRRLLAALEPADDAVAWVLSDFDEVDAEGRVRQPAVVASRGEVFPKDLDAAISQSVFALPSSSLFRRDAILAVGGFDERLRGYEDDDLFVRLLMAGKRHRYLPVATTAYHVHGENTSTSTVFLTSREIYARKLFAGFADDPRRAEAVRRRFRATSYHDYFTALAQGRRTRAREVAASLRAIERGRRVPMGDRFLRALLRSTRLTTLVLRMSRRLPRWLSPHWPSGFALHT</sequence>
<evidence type="ECO:0000259" key="1">
    <source>
        <dbReference type="Pfam" id="PF00535"/>
    </source>
</evidence>
<protein>
    <submittedName>
        <fullName evidence="2">Glycosyltransferase family 2 protein</fullName>
    </submittedName>
</protein>
<evidence type="ECO:0000313" key="2">
    <source>
        <dbReference type="EMBL" id="QEO08655.1"/>
    </source>
</evidence>